<dbReference type="Proteomes" id="UP000095454">
    <property type="component" value="Unassembled WGS sequence"/>
</dbReference>
<dbReference type="Pfam" id="PF13518">
    <property type="entry name" value="HTH_28"/>
    <property type="match status" value="1"/>
</dbReference>
<proteinExistence type="inferred from homology"/>
<feature type="region of interest" description="Disordered" evidence="2">
    <location>
        <begin position="114"/>
        <end position="140"/>
    </location>
</feature>
<dbReference type="SUPFAM" id="SSF48295">
    <property type="entry name" value="TrpR-like"/>
    <property type="match status" value="1"/>
</dbReference>
<sequence>MSIDLRVKHDLESRRQAVELFDAGVGCKPAAEALSVPRETVREWQWVYRAFGSEALLSMGGKQSRYTFEQRVAAASAVVDGGMAKTDAMAEFGIRSKSPLERWCRLYREGGAEALRPRPKGRPRGSRSKPRARTREQELEERCRRLEAEVAYLKKLRALVERDGL</sequence>
<protein>
    <submittedName>
        <fullName evidence="4">Transposase and inactivated derivatives</fullName>
    </submittedName>
</protein>
<dbReference type="AlphaFoldDB" id="A0A174I6G0"/>
<accession>A0A174I6G0</accession>
<organism evidence="4 5">
    <name type="scientific">Collinsella aerofaciens</name>
    <dbReference type="NCBI Taxonomy" id="74426"/>
    <lineage>
        <taxon>Bacteria</taxon>
        <taxon>Bacillati</taxon>
        <taxon>Actinomycetota</taxon>
        <taxon>Coriobacteriia</taxon>
        <taxon>Coriobacteriales</taxon>
        <taxon>Coriobacteriaceae</taxon>
        <taxon>Collinsella</taxon>
    </lineage>
</organism>
<feature type="domain" description="Insertion element IS150 protein InsJ-like helix-turn-helix" evidence="3">
    <location>
        <begin position="71"/>
        <end position="124"/>
    </location>
</feature>
<feature type="compositionally biased region" description="Basic residues" evidence="2">
    <location>
        <begin position="117"/>
        <end position="132"/>
    </location>
</feature>
<dbReference type="InterPro" id="IPR052057">
    <property type="entry name" value="IS150/IS1296_orfA-like"/>
</dbReference>
<dbReference type="PANTHER" id="PTHR33795:SF1">
    <property type="entry name" value="INSERTION ELEMENT IS150 PROTEIN INSJ"/>
    <property type="match status" value="1"/>
</dbReference>
<evidence type="ECO:0000256" key="1">
    <source>
        <dbReference type="ARBA" id="ARBA00038232"/>
    </source>
</evidence>
<dbReference type="InterPro" id="IPR010921">
    <property type="entry name" value="Trp_repressor/repl_initiator"/>
</dbReference>
<dbReference type="InterPro" id="IPR036388">
    <property type="entry name" value="WH-like_DNA-bd_sf"/>
</dbReference>
<dbReference type="GO" id="GO:0043565">
    <property type="term" value="F:sequence-specific DNA binding"/>
    <property type="evidence" value="ECO:0007669"/>
    <property type="project" value="InterPro"/>
</dbReference>
<dbReference type="InterPro" id="IPR055247">
    <property type="entry name" value="InsJ-like_HTH"/>
</dbReference>
<comment type="similarity">
    <text evidence="1">Belongs to the IS150/IS1296 orfA family.</text>
</comment>
<dbReference type="PANTHER" id="PTHR33795">
    <property type="entry name" value="INSERTION ELEMENT IS150 PROTEIN INSJ"/>
    <property type="match status" value="1"/>
</dbReference>
<dbReference type="InterPro" id="IPR009057">
    <property type="entry name" value="Homeodomain-like_sf"/>
</dbReference>
<name>A0A174I6G0_9ACTN</name>
<evidence type="ECO:0000313" key="4">
    <source>
        <dbReference type="EMBL" id="CUO81636.1"/>
    </source>
</evidence>
<evidence type="ECO:0000313" key="5">
    <source>
        <dbReference type="Proteomes" id="UP000095454"/>
    </source>
</evidence>
<gene>
    <name evidence="4" type="ORF">ERS852514_00160</name>
</gene>
<reference evidence="4 5" key="1">
    <citation type="submission" date="2015-09" db="EMBL/GenBank/DDBJ databases">
        <authorList>
            <consortium name="Pathogen Informatics"/>
        </authorList>
    </citation>
    <scope>NUCLEOTIDE SEQUENCE [LARGE SCALE GENOMIC DNA]</scope>
    <source>
        <strain evidence="4 5">2789STDY5834902</strain>
    </source>
</reference>
<dbReference type="Gene3D" id="1.10.10.10">
    <property type="entry name" value="Winged helix-like DNA-binding domain superfamily/Winged helix DNA-binding domain"/>
    <property type="match status" value="1"/>
</dbReference>
<evidence type="ECO:0000259" key="3">
    <source>
        <dbReference type="Pfam" id="PF13518"/>
    </source>
</evidence>
<dbReference type="SUPFAM" id="SSF46689">
    <property type="entry name" value="Homeodomain-like"/>
    <property type="match status" value="1"/>
</dbReference>
<evidence type="ECO:0000256" key="2">
    <source>
        <dbReference type="SAM" id="MobiDB-lite"/>
    </source>
</evidence>
<dbReference type="EMBL" id="CZAQ01000002">
    <property type="protein sequence ID" value="CUO81636.1"/>
    <property type="molecule type" value="Genomic_DNA"/>
</dbReference>